<reference evidence="1" key="2">
    <citation type="submission" date="2025-05" db="UniProtKB">
        <authorList>
            <consortium name="EnsemblMetazoa"/>
        </authorList>
    </citation>
    <scope>IDENTIFICATION</scope>
    <source>
        <strain evidence="1">Foshan</strain>
    </source>
</reference>
<organism evidence="1 2">
    <name type="scientific">Aedes albopictus</name>
    <name type="common">Asian tiger mosquito</name>
    <name type="synonym">Stegomyia albopicta</name>
    <dbReference type="NCBI Taxonomy" id="7160"/>
    <lineage>
        <taxon>Eukaryota</taxon>
        <taxon>Metazoa</taxon>
        <taxon>Ecdysozoa</taxon>
        <taxon>Arthropoda</taxon>
        <taxon>Hexapoda</taxon>
        <taxon>Insecta</taxon>
        <taxon>Pterygota</taxon>
        <taxon>Neoptera</taxon>
        <taxon>Endopterygota</taxon>
        <taxon>Diptera</taxon>
        <taxon>Nematocera</taxon>
        <taxon>Culicoidea</taxon>
        <taxon>Culicidae</taxon>
        <taxon>Culicinae</taxon>
        <taxon>Aedini</taxon>
        <taxon>Aedes</taxon>
        <taxon>Stegomyia</taxon>
    </lineage>
</organism>
<reference evidence="2" key="1">
    <citation type="journal article" date="2015" name="Proc. Natl. Acad. Sci. U.S.A.">
        <title>Genome sequence of the Asian Tiger mosquito, Aedes albopictus, reveals insights into its biology, genetics, and evolution.</title>
        <authorList>
            <person name="Chen X.G."/>
            <person name="Jiang X."/>
            <person name="Gu J."/>
            <person name="Xu M."/>
            <person name="Wu Y."/>
            <person name="Deng Y."/>
            <person name="Zhang C."/>
            <person name="Bonizzoni M."/>
            <person name="Dermauw W."/>
            <person name="Vontas J."/>
            <person name="Armbruster P."/>
            <person name="Huang X."/>
            <person name="Yang Y."/>
            <person name="Zhang H."/>
            <person name="He W."/>
            <person name="Peng H."/>
            <person name="Liu Y."/>
            <person name="Wu K."/>
            <person name="Chen J."/>
            <person name="Lirakis M."/>
            <person name="Topalis P."/>
            <person name="Van Leeuwen T."/>
            <person name="Hall A.B."/>
            <person name="Jiang X."/>
            <person name="Thorpe C."/>
            <person name="Mueller R.L."/>
            <person name="Sun C."/>
            <person name="Waterhouse R.M."/>
            <person name="Yan G."/>
            <person name="Tu Z.J."/>
            <person name="Fang X."/>
            <person name="James A.A."/>
        </authorList>
    </citation>
    <scope>NUCLEOTIDE SEQUENCE [LARGE SCALE GENOMIC DNA]</scope>
    <source>
        <strain evidence="2">Foshan</strain>
    </source>
</reference>
<keyword evidence="2" id="KW-1185">Reference proteome</keyword>
<dbReference type="EnsemblMetazoa" id="AALFPA23_015001.R21736">
    <property type="protein sequence ID" value="AALFPA23_015001.P21736"/>
    <property type="gene ID" value="AALFPA23_015001"/>
</dbReference>
<evidence type="ECO:0000313" key="2">
    <source>
        <dbReference type="Proteomes" id="UP000069940"/>
    </source>
</evidence>
<protein>
    <submittedName>
        <fullName evidence="1">Uncharacterized protein</fullName>
    </submittedName>
</protein>
<name>A0ABM1Z4F1_AEDAL</name>
<evidence type="ECO:0000313" key="1">
    <source>
        <dbReference type="EnsemblMetazoa" id="AALFPA23_015001.P21736"/>
    </source>
</evidence>
<proteinExistence type="predicted"/>
<dbReference type="GeneID" id="134284718"/>
<dbReference type="Proteomes" id="UP000069940">
    <property type="component" value="Unassembled WGS sequence"/>
</dbReference>
<dbReference type="RefSeq" id="XP_062699874.1">
    <property type="nucleotide sequence ID" value="XM_062843890.1"/>
</dbReference>
<accession>A0ABM1Z4F1</accession>
<sequence length="350" mass="40681">MEILQENKKPNDKTIKRITHFLCEFLKSNYGVRASTFYKDLVAKSLVKSYPILASTVSDVPHALWFYLNGRGDGKHAGKIHYHMEYLAKQADTRVFRRKPTKVNADRDDLPSTEPPEIDLYSMVEELKFVVPVPENRKKIDELWAATFNYRSQYRANQDFQSFLEEFPVSTAFEGELVQYDFERIFNKTVDFEGQWHTWQEKLLKTYKHLFREITSDFLRALAIVRSKNPTRGSKRVHDEDAVKDNPLKGLITWIKLDDPLPTDQKIPVLVIRGNTMSEGEQRFVSWNGINMPVGGDIVRAFSTFCQCFDVFRTACAPSDKQFIMFFRAIVFSVDKISTTGEKFVRSLQE</sequence>